<reference evidence="3" key="1">
    <citation type="submission" date="2009-11" db="EMBL/GenBank/DDBJ databases">
        <title>The complete chromosome 1 of Sphaerobacter thermophilus DSM 20745.</title>
        <authorList>
            <person name="Lucas S."/>
            <person name="Copeland A."/>
            <person name="Lapidus A."/>
            <person name="Glavina del Rio T."/>
            <person name="Dalin E."/>
            <person name="Tice H."/>
            <person name="Bruce D."/>
            <person name="Goodwin L."/>
            <person name="Pitluck S."/>
            <person name="Kyrpides N."/>
            <person name="Mavromatis K."/>
            <person name="Ivanova N."/>
            <person name="Mikhailova N."/>
            <person name="LaButti K.M."/>
            <person name="Clum A."/>
            <person name="Sun H.I."/>
            <person name="Brettin T."/>
            <person name="Detter J.C."/>
            <person name="Han C."/>
            <person name="Larimer F."/>
            <person name="Land M."/>
            <person name="Hauser L."/>
            <person name="Markowitz V."/>
            <person name="Cheng J.F."/>
            <person name="Hugenholtz P."/>
            <person name="Woyke T."/>
            <person name="Wu D."/>
            <person name="Steenblock K."/>
            <person name="Schneider S."/>
            <person name="Pukall R."/>
            <person name="Goeker M."/>
            <person name="Klenk H.P."/>
            <person name="Eisen J.A."/>
        </authorList>
    </citation>
    <scope>NUCLEOTIDE SEQUENCE [LARGE SCALE GENOMIC DNA]</scope>
    <source>
        <strain evidence="3">ATCC 49802 / DSM 20745 / S 6022</strain>
    </source>
</reference>
<evidence type="ECO:0000313" key="2">
    <source>
        <dbReference type="EMBL" id="ACZ38016.1"/>
    </source>
</evidence>
<feature type="compositionally biased region" description="Basic and acidic residues" evidence="1">
    <location>
        <begin position="79"/>
        <end position="88"/>
    </location>
</feature>
<dbReference type="Pfam" id="PF06289">
    <property type="entry name" value="FlbD"/>
    <property type="match status" value="1"/>
</dbReference>
<keyword evidence="2" id="KW-0282">Flagellum</keyword>
<gene>
    <name evidence="2" type="ordered locus">Sthe_0578</name>
</gene>
<sequence>MVTVTRLDGSVVVLNAELIESIEAVPDTVITLVNHRKVVVREPAEVVVERVLAYQRAVRGPEQVTMGTGTGDVSPAVERAADLVPQER</sequence>
<protein>
    <submittedName>
        <fullName evidence="2">Flagellar FlbD family protein</fullName>
    </submittedName>
</protein>
<dbReference type="PANTHER" id="PTHR39185:SF1">
    <property type="entry name" value="SWARMING MOTILITY PROTEIN SWRD"/>
    <property type="match status" value="1"/>
</dbReference>
<reference evidence="2 3" key="2">
    <citation type="journal article" date="2010" name="Stand. Genomic Sci.">
        <title>Complete genome sequence of Desulfohalobium retbaense type strain (HR(100)).</title>
        <authorList>
            <person name="Spring S."/>
            <person name="Nolan M."/>
            <person name="Lapidus A."/>
            <person name="Glavina Del Rio T."/>
            <person name="Copeland A."/>
            <person name="Tice H."/>
            <person name="Cheng J.F."/>
            <person name="Lucas S."/>
            <person name="Land M."/>
            <person name="Chen F."/>
            <person name="Bruce D."/>
            <person name="Goodwin L."/>
            <person name="Pitluck S."/>
            <person name="Ivanova N."/>
            <person name="Mavromatis K."/>
            <person name="Mikhailova N."/>
            <person name="Pati A."/>
            <person name="Chen A."/>
            <person name="Palaniappan K."/>
            <person name="Hauser L."/>
            <person name="Chang Y.J."/>
            <person name="Jeffries C.D."/>
            <person name="Munk C."/>
            <person name="Kiss H."/>
            <person name="Chain P."/>
            <person name="Han C."/>
            <person name="Brettin T."/>
            <person name="Detter J.C."/>
            <person name="Schuler E."/>
            <person name="Goker M."/>
            <person name="Rohde M."/>
            <person name="Bristow J."/>
            <person name="Eisen J.A."/>
            <person name="Markowitz V."/>
            <person name="Hugenholtz P."/>
            <person name="Kyrpides N.C."/>
            <person name="Klenk H.P."/>
        </authorList>
    </citation>
    <scope>NUCLEOTIDE SEQUENCE [LARGE SCALE GENOMIC DNA]</scope>
    <source>
        <strain evidence="3">ATCC 49802 / DSM 20745 / S 6022</strain>
    </source>
</reference>
<dbReference type="PANTHER" id="PTHR39185">
    <property type="entry name" value="SWARMING MOTILITY PROTEIN SWRD"/>
    <property type="match status" value="1"/>
</dbReference>
<dbReference type="Proteomes" id="UP000002027">
    <property type="component" value="Chromosome 1"/>
</dbReference>
<proteinExistence type="predicted"/>
<feature type="region of interest" description="Disordered" evidence="1">
    <location>
        <begin position="63"/>
        <end position="88"/>
    </location>
</feature>
<accession>D1C199</accession>
<dbReference type="InterPro" id="IPR009384">
    <property type="entry name" value="SwrD-like"/>
</dbReference>
<keyword evidence="2" id="KW-0969">Cilium</keyword>
<evidence type="ECO:0000256" key="1">
    <source>
        <dbReference type="SAM" id="MobiDB-lite"/>
    </source>
</evidence>
<dbReference type="EMBL" id="CP001823">
    <property type="protein sequence ID" value="ACZ38016.1"/>
    <property type="molecule type" value="Genomic_DNA"/>
</dbReference>
<keyword evidence="2" id="KW-0966">Cell projection</keyword>
<dbReference type="eggNOG" id="COG1582">
    <property type="taxonomic scope" value="Bacteria"/>
</dbReference>
<dbReference type="HOGENOM" id="CLU_173020_0_1_0"/>
<keyword evidence="3" id="KW-1185">Reference proteome</keyword>
<dbReference type="RefSeq" id="WP_012871063.1">
    <property type="nucleotide sequence ID" value="NC_013523.1"/>
</dbReference>
<dbReference type="OrthoDB" id="9799862at2"/>
<name>D1C199_SPHTD</name>
<dbReference type="AlphaFoldDB" id="D1C199"/>
<dbReference type="STRING" id="479434.Sthe_0578"/>
<organism evidence="2 3">
    <name type="scientific">Sphaerobacter thermophilus (strain ATCC 49802 / DSM 20745 / KCCM 41009 / NCIMB 13125 / S 6022)</name>
    <dbReference type="NCBI Taxonomy" id="479434"/>
    <lineage>
        <taxon>Bacteria</taxon>
        <taxon>Pseudomonadati</taxon>
        <taxon>Thermomicrobiota</taxon>
        <taxon>Thermomicrobia</taxon>
        <taxon>Sphaerobacterales</taxon>
        <taxon>Sphaerobacterineae</taxon>
        <taxon>Sphaerobacteraceae</taxon>
        <taxon>Sphaerobacter</taxon>
    </lineage>
</organism>
<evidence type="ECO:0000313" key="3">
    <source>
        <dbReference type="Proteomes" id="UP000002027"/>
    </source>
</evidence>
<dbReference type="InParanoid" id="D1C199"/>
<dbReference type="FunCoup" id="D1C199">
    <property type="interactions" value="24"/>
</dbReference>
<dbReference type="KEGG" id="sti:Sthe_0578"/>